<dbReference type="InterPro" id="IPR005123">
    <property type="entry name" value="Oxoglu/Fe-dep_dioxygenase_dom"/>
</dbReference>
<evidence type="ECO:0000259" key="7">
    <source>
        <dbReference type="PROSITE" id="PS51471"/>
    </source>
</evidence>
<evidence type="ECO:0000256" key="3">
    <source>
        <dbReference type="ARBA" id="ARBA00023002"/>
    </source>
</evidence>
<dbReference type="InterPro" id="IPR027443">
    <property type="entry name" value="IPNS-like_sf"/>
</dbReference>
<dbReference type="Pfam" id="PF03171">
    <property type="entry name" value="2OG-FeII_Oxy"/>
    <property type="match status" value="1"/>
</dbReference>
<keyword evidence="2 6" id="KW-0479">Metal-binding</keyword>
<comment type="similarity">
    <text evidence="1 6">Belongs to the iron/ascorbate-dependent oxidoreductase family.</text>
</comment>
<dbReference type="InterPro" id="IPR044861">
    <property type="entry name" value="IPNS-like_FE2OG_OXY"/>
</dbReference>
<gene>
    <name evidence="8" type="ORF">ACH5RR_008139</name>
</gene>
<evidence type="ECO:0000256" key="2">
    <source>
        <dbReference type="ARBA" id="ARBA00022723"/>
    </source>
</evidence>
<feature type="domain" description="Fe2OG dioxygenase" evidence="7">
    <location>
        <begin position="164"/>
        <end position="266"/>
    </location>
</feature>
<dbReference type="PROSITE" id="PS51471">
    <property type="entry name" value="FE2OG_OXY"/>
    <property type="match status" value="1"/>
</dbReference>
<sequence>MGYANEMQNKLPVIEFTKENSHPHSTSWISTRENVVRALEDYSCFIANYDKISLEIHEAIFRASKELFDLPVETKILNTSEYPGHGFLGQQPLIPLYESLGIENTTTPQGVQRFTNLMWPNGNDSFRESVLLYSKLVGKFDQIVMRMVSESYGIEKDYETIRESMTYLLKLIKYRGPKELEKKVGLSPHTDKSFITILHQHQVKGLEIKTKDGQWLVVDPSPSSFIVMAGDACMAWMNGRIEPAEHRVMMSGNEERYSLGVFTYIKDLIVQVPEELVDDEHPLQYKPFDHYKFLHFYFTEEARRSKCPIKAYCGL</sequence>
<reference evidence="8 9" key="1">
    <citation type="submission" date="2024-11" db="EMBL/GenBank/DDBJ databases">
        <title>A near-complete genome assembly of Cinchona calisaya.</title>
        <authorList>
            <person name="Lian D.C."/>
            <person name="Zhao X.W."/>
            <person name="Wei L."/>
        </authorList>
    </citation>
    <scope>NUCLEOTIDE SEQUENCE [LARGE SCALE GENOMIC DNA]</scope>
    <source>
        <tissue evidence="8">Nenye</tissue>
    </source>
</reference>
<dbReference type="GO" id="GO:0016491">
    <property type="term" value="F:oxidoreductase activity"/>
    <property type="evidence" value="ECO:0007669"/>
    <property type="project" value="UniProtKB-KW"/>
</dbReference>
<evidence type="ECO:0000256" key="1">
    <source>
        <dbReference type="ARBA" id="ARBA00008056"/>
    </source>
</evidence>
<dbReference type="EMBL" id="JBJUIK010000004">
    <property type="protein sequence ID" value="KAL3528817.1"/>
    <property type="molecule type" value="Genomic_DNA"/>
</dbReference>
<comment type="caution">
    <text evidence="8">The sequence shown here is derived from an EMBL/GenBank/DDBJ whole genome shotgun (WGS) entry which is preliminary data.</text>
</comment>
<evidence type="ECO:0000313" key="8">
    <source>
        <dbReference type="EMBL" id="KAL3528817.1"/>
    </source>
</evidence>
<evidence type="ECO:0000256" key="5">
    <source>
        <dbReference type="ARBA" id="ARBA00057022"/>
    </source>
</evidence>
<dbReference type="FunFam" id="2.60.120.330:FF:000022">
    <property type="entry name" value="Probable 2-oxoglutarate-dependent dioxygenase AOP1.2"/>
    <property type="match status" value="1"/>
</dbReference>
<keyword evidence="3 6" id="KW-0560">Oxidoreductase</keyword>
<name>A0ABD3ADF7_9GENT</name>
<evidence type="ECO:0000313" key="9">
    <source>
        <dbReference type="Proteomes" id="UP001630127"/>
    </source>
</evidence>
<dbReference type="InterPro" id="IPR050231">
    <property type="entry name" value="Iron_ascorbate_oxido_reductase"/>
</dbReference>
<dbReference type="Gene3D" id="2.60.120.330">
    <property type="entry name" value="B-lactam Antibiotic, Isopenicillin N Synthase, Chain"/>
    <property type="match status" value="1"/>
</dbReference>
<protein>
    <recommendedName>
        <fullName evidence="7">Fe2OG dioxygenase domain-containing protein</fullName>
    </recommendedName>
</protein>
<comment type="function">
    <text evidence="5">Probable 2-oxoglutarate-dependent dioxygenase that may be involved in glucosinolates biosynthesis. May play a role in the production of aliphatic glucosinolates.</text>
</comment>
<keyword evidence="9" id="KW-1185">Reference proteome</keyword>
<keyword evidence="4 6" id="KW-0408">Iron</keyword>
<organism evidence="8 9">
    <name type="scientific">Cinchona calisaya</name>
    <dbReference type="NCBI Taxonomy" id="153742"/>
    <lineage>
        <taxon>Eukaryota</taxon>
        <taxon>Viridiplantae</taxon>
        <taxon>Streptophyta</taxon>
        <taxon>Embryophyta</taxon>
        <taxon>Tracheophyta</taxon>
        <taxon>Spermatophyta</taxon>
        <taxon>Magnoliopsida</taxon>
        <taxon>eudicotyledons</taxon>
        <taxon>Gunneridae</taxon>
        <taxon>Pentapetalae</taxon>
        <taxon>asterids</taxon>
        <taxon>lamiids</taxon>
        <taxon>Gentianales</taxon>
        <taxon>Rubiaceae</taxon>
        <taxon>Cinchonoideae</taxon>
        <taxon>Cinchoneae</taxon>
        <taxon>Cinchona</taxon>
    </lineage>
</organism>
<dbReference type="Proteomes" id="UP001630127">
    <property type="component" value="Unassembled WGS sequence"/>
</dbReference>
<dbReference type="GO" id="GO:0046872">
    <property type="term" value="F:metal ion binding"/>
    <property type="evidence" value="ECO:0007669"/>
    <property type="project" value="UniProtKB-KW"/>
</dbReference>
<evidence type="ECO:0000256" key="4">
    <source>
        <dbReference type="ARBA" id="ARBA00023004"/>
    </source>
</evidence>
<dbReference type="AlphaFoldDB" id="A0ABD3ADF7"/>
<evidence type="ECO:0000256" key="6">
    <source>
        <dbReference type="RuleBase" id="RU003682"/>
    </source>
</evidence>
<dbReference type="SUPFAM" id="SSF51197">
    <property type="entry name" value="Clavaminate synthase-like"/>
    <property type="match status" value="1"/>
</dbReference>
<dbReference type="PANTHER" id="PTHR47990">
    <property type="entry name" value="2-OXOGLUTARATE (2OG) AND FE(II)-DEPENDENT OXYGENASE SUPERFAMILY PROTEIN-RELATED"/>
    <property type="match status" value="1"/>
</dbReference>
<proteinExistence type="inferred from homology"/>
<accession>A0ABD3ADF7</accession>